<keyword evidence="4" id="KW-0540">Nuclease</keyword>
<keyword evidence="2" id="KW-0238">DNA-binding</keyword>
<dbReference type="GO" id="GO:0003677">
    <property type="term" value="F:DNA binding"/>
    <property type="evidence" value="ECO:0007669"/>
    <property type="project" value="UniProtKB-KW"/>
</dbReference>
<reference evidence="4" key="1">
    <citation type="submission" date="2022-12" db="EMBL/GenBank/DDBJ databases">
        <title>Development of a Multilocus Sequence Typing Scheme for Bacteroides fragilis Based on Whole Genome Sequencing Data and Clinical Application.</title>
        <authorList>
            <person name="Nielsen F.D."/>
            <person name="Justesen U.S."/>
        </authorList>
    </citation>
    <scope>NUCLEOTIDE SEQUENCE</scope>
    <source>
        <strain evidence="4">BF_BC_ODE_DK_2015_2</strain>
    </source>
</reference>
<accession>A0ABD4VVI6</accession>
<keyword evidence="4" id="KW-0255">Endonuclease</keyword>
<feature type="domain" description="TaqI-like C-terminal specificity" evidence="3">
    <location>
        <begin position="13"/>
        <end position="104"/>
    </location>
</feature>
<organism evidence="4 5">
    <name type="scientific">Bacteroides fragilis</name>
    <dbReference type="NCBI Taxonomy" id="817"/>
    <lineage>
        <taxon>Bacteria</taxon>
        <taxon>Pseudomonadati</taxon>
        <taxon>Bacteroidota</taxon>
        <taxon>Bacteroidia</taxon>
        <taxon>Bacteroidales</taxon>
        <taxon>Bacteroidaceae</taxon>
        <taxon>Bacteroides</taxon>
    </lineage>
</organism>
<keyword evidence="1" id="KW-0680">Restriction system</keyword>
<dbReference type="Proteomes" id="UP001075704">
    <property type="component" value="Unassembled WGS sequence"/>
</dbReference>
<dbReference type="EMBL" id="JAPUAC010000012">
    <property type="protein sequence ID" value="MCZ2655484.1"/>
    <property type="molecule type" value="Genomic_DNA"/>
</dbReference>
<keyword evidence="4" id="KW-0378">Hydrolase</keyword>
<dbReference type="GO" id="GO:0004519">
    <property type="term" value="F:endonuclease activity"/>
    <property type="evidence" value="ECO:0007669"/>
    <property type="project" value="UniProtKB-KW"/>
</dbReference>
<dbReference type="AlphaFoldDB" id="A0ABD4VVI6"/>
<name>A0ABD4VVI6_BACFG</name>
<dbReference type="SUPFAM" id="SSF116734">
    <property type="entry name" value="DNA methylase specificity domain"/>
    <property type="match status" value="1"/>
</dbReference>
<evidence type="ECO:0000256" key="2">
    <source>
        <dbReference type="ARBA" id="ARBA00023125"/>
    </source>
</evidence>
<dbReference type="Gene3D" id="3.90.220.20">
    <property type="entry name" value="DNA methylase specificity domains"/>
    <property type="match status" value="1"/>
</dbReference>
<dbReference type="InterPro" id="IPR025931">
    <property type="entry name" value="TaqI_C"/>
</dbReference>
<gene>
    <name evidence="4" type="ORF">O1422_15050</name>
</gene>
<dbReference type="Pfam" id="PF12950">
    <property type="entry name" value="TaqI_C"/>
    <property type="match status" value="1"/>
</dbReference>
<dbReference type="GO" id="GO:0009307">
    <property type="term" value="P:DNA restriction-modification system"/>
    <property type="evidence" value="ECO:0007669"/>
    <property type="project" value="UniProtKB-KW"/>
</dbReference>
<protein>
    <submittedName>
        <fullName evidence="4">Restriction endonuclease subunit S</fullName>
        <ecNumber evidence="4">3.1.21.-</ecNumber>
    </submittedName>
</protein>
<evidence type="ECO:0000256" key="1">
    <source>
        <dbReference type="ARBA" id="ARBA00022747"/>
    </source>
</evidence>
<dbReference type="RefSeq" id="WP_269098426.1">
    <property type="nucleotide sequence ID" value="NZ_JAPUAC010000012.1"/>
</dbReference>
<comment type="caution">
    <text evidence="4">The sequence shown here is derived from an EMBL/GenBank/DDBJ whole genome shotgun (WGS) entry which is preliminary data.</text>
</comment>
<sequence>MSVCLLKSNETTYYNKKIMNEPIKLIWRQTAPYFIGTILANKIFFGNTIQAGIIKEAYKDIISYEYLCGLLNSQYLRNIYEQNVKEGGRVFPQVKLEKLKPLPIVIPTKEERKKVEDIVSQIIDLRSKSQDTEDLEVYLNQVVNKLYMK</sequence>
<dbReference type="GO" id="GO:0016787">
    <property type="term" value="F:hydrolase activity"/>
    <property type="evidence" value="ECO:0007669"/>
    <property type="project" value="UniProtKB-KW"/>
</dbReference>
<proteinExistence type="predicted"/>
<evidence type="ECO:0000259" key="3">
    <source>
        <dbReference type="Pfam" id="PF12950"/>
    </source>
</evidence>
<dbReference type="InterPro" id="IPR044946">
    <property type="entry name" value="Restrct_endonuc_typeI_TRD_sf"/>
</dbReference>
<dbReference type="EC" id="3.1.21.-" evidence="4"/>
<evidence type="ECO:0000313" key="4">
    <source>
        <dbReference type="EMBL" id="MCZ2655484.1"/>
    </source>
</evidence>
<evidence type="ECO:0000313" key="5">
    <source>
        <dbReference type="Proteomes" id="UP001075704"/>
    </source>
</evidence>